<name>A0A0D2FCR9_9EURO</name>
<reference evidence="1 2" key="1">
    <citation type="submission" date="2015-01" db="EMBL/GenBank/DDBJ databases">
        <title>The Genome Sequence of Capronia semiimmersa CBS27337.</title>
        <authorList>
            <consortium name="The Broad Institute Genomics Platform"/>
            <person name="Cuomo C."/>
            <person name="de Hoog S."/>
            <person name="Gorbushina A."/>
            <person name="Stielow B."/>
            <person name="Teixiera M."/>
            <person name="Abouelleil A."/>
            <person name="Chapman S.B."/>
            <person name="Priest M."/>
            <person name="Young S.K."/>
            <person name="Wortman J."/>
            <person name="Nusbaum C."/>
            <person name="Birren B."/>
        </authorList>
    </citation>
    <scope>NUCLEOTIDE SEQUENCE [LARGE SCALE GENOMIC DNA]</scope>
    <source>
        <strain evidence="1 2">CBS 27337</strain>
    </source>
</reference>
<organism evidence="1 2">
    <name type="scientific">Phialophora macrospora</name>
    <dbReference type="NCBI Taxonomy" id="1851006"/>
    <lineage>
        <taxon>Eukaryota</taxon>
        <taxon>Fungi</taxon>
        <taxon>Dikarya</taxon>
        <taxon>Ascomycota</taxon>
        <taxon>Pezizomycotina</taxon>
        <taxon>Eurotiomycetes</taxon>
        <taxon>Chaetothyriomycetidae</taxon>
        <taxon>Chaetothyriales</taxon>
        <taxon>Herpotrichiellaceae</taxon>
        <taxon>Phialophora</taxon>
    </lineage>
</organism>
<keyword evidence="2" id="KW-1185">Reference proteome</keyword>
<accession>A0A0D2FCR9</accession>
<dbReference type="EMBL" id="KN846960">
    <property type="protein sequence ID" value="KIW65818.1"/>
    <property type="molecule type" value="Genomic_DNA"/>
</dbReference>
<proteinExistence type="predicted"/>
<evidence type="ECO:0000313" key="2">
    <source>
        <dbReference type="Proteomes" id="UP000054266"/>
    </source>
</evidence>
<dbReference type="Proteomes" id="UP000054266">
    <property type="component" value="Unassembled WGS sequence"/>
</dbReference>
<dbReference type="HOGENOM" id="CLU_2133210_0_0_1"/>
<gene>
    <name evidence="1" type="ORF">PV04_08040</name>
</gene>
<protein>
    <submittedName>
        <fullName evidence="1">Uncharacterized protein</fullName>
    </submittedName>
</protein>
<sequence>MLSHLHSKESLSAEVSAKMTARTCVRWSLRGRTKTASQRSWHSRLEGLVNTIRELSGNAFGVGSVMAACVLGSSLEIDADVALQECLHHWGSGSKLRLPITIVCDTNVSKPKL</sequence>
<dbReference type="AlphaFoldDB" id="A0A0D2FCR9"/>
<evidence type="ECO:0000313" key="1">
    <source>
        <dbReference type="EMBL" id="KIW65818.1"/>
    </source>
</evidence>